<evidence type="ECO:0000313" key="13">
    <source>
        <dbReference type="EMBL" id="PAA50390.1"/>
    </source>
</evidence>
<dbReference type="AlphaFoldDB" id="A0A267F6N0"/>
<feature type="transmembrane region" description="Helical" evidence="10">
    <location>
        <begin position="53"/>
        <end position="75"/>
    </location>
</feature>
<dbReference type="GO" id="GO:0046961">
    <property type="term" value="F:proton-transporting ATPase activity, rotational mechanism"/>
    <property type="evidence" value="ECO:0007669"/>
    <property type="project" value="InterPro"/>
</dbReference>
<evidence type="ECO:0000313" key="15">
    <source>
        <dbReference type="Proteomes" id="UP000215902"/>
    </source>
</evidence>
<evidence type="ECO:0000259" key="11">
    <source>
        <dbReference type="Pfam" id="PF00137"/>
    </source>
</evidence>
<feature type="transmembrane region" description="Helical" evidence="10">
    <location>
        <begin position="143"/>
        <end position="171"/>
    </location>
</feature>
<dbReference type="PRINTS" id="PR00122">
    <property type="entry name" value="VACATPASE"/>
</dbReference>
<dbReference type="CDD" id="cd18178">
    <property type="entry name" value="ATP-synt_Vo_c_ATP6F_rpt2"/>
    <property type="match status" value="1"/>
</dbReference>
<comment type="subcellular location">
    <subcellularLocation>
        <location evidence="1">Membrane</location>
        <topology evidence="1">Multi-pass membrane protein</topology>
    </subcellularLocation>
</comment>
<dbReference type="PANTHER" id="PTHR10263">
    <property type="entry name" value="V-TYPE PROTON ATPASE PROTEOLIPID SUBUNIT"/>
    <property type="match status" value="1"/>
</dbReference>
<dbReference type="InterPro" id="IPR000245">
    <property type="entry name" value="ATPase_proteolipid_csu"/>
</dbReference>
<comment type="subunit">
    <text evidence="10">V-ATPase is a heteromultimeric enzyme made up of two complexes: the ATP-hydrolytic V1 complex and the proton translocation V0 complex. The V1 complex consists of three catalytic AB heterodimers that form a heterohexamer, three peripheral stalks each consisting of EG heterodimers, one central rotor including subunits D and F, and the regulatory subunits C and H. The proton translocation complex V0 consists of the proton transport subunit a, a ring of proteolipid subunits c9c'', rotary subunit d, subunits e and f, and the accessory subunits.</text>
</comment>
<comment type="caution">
    <text evidence="14">The sequence shown here is derived from an EMBL/GenBank/DDBJ whole genome shotgun (WGS) entry which is preliminary data.</text>
</comment>
<evidence type="ECO:0000256" key="7">
    <source>
        <dbReference type="ARBA" id="ARBA00023065"/>
    </source>
</evidence>
<keyword evidence="15" id="KW-1185">Reference proteome</keyword>
<evidence type="ECO:0000313" key="12">
    <source>
        <dbReference type="EMBL" id="PAA49856.1"/>
    </source>
</evidence>
<feature type="domain" description="V-ATPase proteolipid subunit C-like" evidence="11">
    <location>
        <begin position="144"/>
        <end position="202"/>
    </location>
</feature>
<comment type="similarity">
    <text evidence="2 10">Belongs to the V-ATPase proteolipid subunit family.</text>
</comment>
<name>A0A267F6N0_9PLAT</name>
<dbReference type="STRING" id="282301.A0A267F6N0"/>
<dbReference type="OrthoDB" id="10264021at2759"/>
<keyword evidence="5" id="KW-0375">Hydrogen ion transport</keyword>
<sequence>KKSTTMGVHPAVLYSPAGILVGAFIVSGLYYMLTGQGYRYDIGAVLEGFSPYLWANLGVGLGISLSVLGAAIGIYTTGASILGGGVKAPRIRTKNLISIIFCEAVAIYGIIMAIVISTSVVHFDEATASEKVLRANYKAGYSFFAAGLTVGFCNLFCGVCVGVVGSGAALADAQNGTLFVKILIVEIFASAIGLFGVIVAILQTANVRMGDKAD</sequence>
<dbReference type="CDD" id="cd18177">
    <property type="entry name" value="ATP-synt_Vo_c_ATP6F_rpt1"/>
    <property type="match status" value="1"/>
</dbReference>
<feature type="transmembrane region" description="Helical" evidence="10">
    <location>
        <begin position="96"/>
        <end position="123"/>
    </location>
</feature>
<keyword evidence="6 10" id="KW-1133">Transmembrane helix</keyword>
<dbReference type="Proteomes" id="UP000215902">
    <property type="component" value="Unassembled WGS sequence"/>
</dbReference>
<dbReference type="Gene3D" id="1.20.120.610">
    <property type="entry name" value="lithium bound rotor ring of v- atpase"/>
    <property type="match status" value="1"/>
</dbReference>
<evidence type="ECO:0000256" key="9">
    <source>
        <dbReference type="ARBA" id="ARBA00071448"/>
    </source>
</evidence>
<evidence type="ECO:0000256" key="1">
    <source>
        <dbReference type="ARBA" id="ARBA00004141"/>
    </source>
</evidence>
<dbReference type="Pfam" id="PF00137">
    <property type="entry name" value="ATP-synt_C"/>
    <property type="match status" value="2"/>
</dbReference>
<comment type="caution">
    <text evidence="10">Lacks conserved residue(s) required for the propagation of feature annotation.</text>
</comment>
<evidence type="ECO:0000256" key="5">
    <source>
        <dbReference type="ARBA" id="ARBA00022781"/>
    </source>
</evidence>
<dbReference type="EMBL" id="NIVC01003774">
    <property type="protein sequence ID" value="PAA49856.1"/>
    <property type="molecule type" value="Genomic_DNA"/>
</dbReference>
<feature type="transmembrane region" description="Helical" evidence="10">
    <location>
        <begin position="178"/>
        <end position="202"/>
    </location>
</feature>
<evidence type="ECO:0000256" key="10">
    <source>
        <dbReference type="RuleBase" id="RU363060"/>
    </source>
</evidence>
<proteinExistence type="inferred from homology"/>
<dbReference type="EMBL" id="NIVC01001325">
    <property type="protein sequence ID" value="PAA69421.1"/>
    <property type="molecule type" value="Genomic_DNA"/>
</dbReference>
<feature type="transmembrane region" description="Helical" evidence="10">
    <location>
        <begin position="12"/>
        <end position="33"/>
    </location>
</feature>
<keyword evidence="7 10" id="KW-0406">Ion transport</keyword>
<feature type="domain" description="V-ATPase proteolipid subunit C-like" evidence="11">
    <location>
        <begin position="57"/>
        <end position="116"/>
    </location>
</feature>
<keyword evidence="3 10" id="KW-0813">Transport</keyword>
<feature type="non-terminal residue" evidence="14">
    <location>
        <position position="1"/>
    </location>
</feature>
<dbReference type="InterPro" id="IPR035921">
    <property type="entry name" value="F/V-ATP_Csub_sf"/>
</dbReference>
<dbReference type="SUPFAM" id="SSF81333">
    <property type="entry name" value="F1F0 ATP synthase subunit C"/>
    <property type="match status" value="2"/>
</dbReference>
<accession>A0A267F6N0</accession>
<organism evidence="14 15">
    <name type="scientific">Macrostomum lignano</name>
    <dbReference type="NCBI Taxonomy" id="282301"/>
    <lineage>
        <taxon>Eukaryota</taxon>
        <taxon>Metazoa</taxon>
        <taxon>Spiralia</taxon>
        <taxon>Lophotrochozoa</taxon>
        <taxon>Platyhelminthes</taxon>
        <taxon>Rhabditophora</taxon>
        <taxon>Macrostomorpha</taxon>
        <taxon>Macrostomida</taxon>
        <taxon>Macrostomidae</taxon>
        <taxon>Macrostomum</taxon>
    </lineage>
</organism>
<keyword evidence="8 10" id="KW-0472">Membrane</keyword>
<dbReference type="GO" id="GO:0033179">
    <property type="term" value="C:proton-transporting V-type ATPase, V0 domain"/>
    <property type="evidence" value="ECO:0007669"/>
    <property type="project" value="InterPro"/>
</dbReference>
<keyword evidence="4 10" id="KW-0812">Transmembrane</keyword>
<comment type="function">
    <text evidence="10">Proton-conducting pore forming of the V0 complex of vacuolar(H+)-ATPase (V-ATPase), a multisubunit enzyme composed of a peripheral complex (V1) that hydrolyzes ATP and a membrane integral complex (V0) that translocates protons. V-ATPase is responsible for acidifying and maintaining the pH of intracellular compartments and in some cell types, is targeted to the plasma membrane, where it is responsible for acidifying the extracellular environment.</text>
</comment>
<evidence type="ECO:0000256" key="6">
    <source>
        <dbReference type="ARBA" id="ARBA00022989"/>
    </source>
</evidence>
<dbReference type="InterPro" id="IPR002379">
    <property type="entry name" value="ATPase_proteolipid_c-like_dom"/>
</dbReference>
<evidence type="ECO:0000256" key="4">
    <source>
        <dbReference type="ARBA" id="ARBA00022692"/>
    </source>
</evidence>
<evidence type="ECO:0000313" key="14">
    <source>
        <dbReference type="EMBL" id="PAA69421.1"/>
    </source>
</evidence>
<gene>
    <name evidence="14" type="ORF">BOX15_Mlig012156g1</name>
    <name evidence="13" type="ORF">BOX15_Mlig012156g4</name>
    <name evidence="12" type="ORF">BOX15_Mlig012156g5</name>
</gene>
<evidence type="ECO:0000256" key="8">
    <source>
        <dbReference type="ARBA" id="ARBA00023136"/>
    </source>
</evidence>
<protein>
    <recommendedName>
        <fullName evidence="9">V-type proton ATPase 21 kDa proteolipid subunit c''</fullName>
    </recommendedName>
</protein>
<evidence type="ECO:0000256" key="3">
    <source>
        <dbReference type="ARBA" id="ARBA00022448"/>
    </source>
</evidence>
<dbReference type="FunFam" id="1.20.120.610:FF:000002">
    <property type="entry name" value="V-type proton ATPase proteolipid subunit"/>
    <property type="match status" value="1"/>
</dbReference>
<evidence type="ECO:0000256" key="2">
    <source>
        <dbReference type="ARBA" id="ARBA00007296"/>
    </source>
</evidence>
<reference evidence="14 15" key="1">
    <citation type="submission" date="2017-06" db="EMBL/GenBank/DDBJ databases">
        <title>A platform for efficient transgenesis in Macrostomum lignano, a flatworm model organism for stem cell research.</title>
        <authorList>
            <person name="Berezikov E."/>
        </authorList>
    </citation>
    <scope>NUCLEOTIDE SEQUENCE [LARGE SCALE GENOMIC DNA]</scope>
    <source>
        <strain evidence="14">DV1</strain>
        <tissue evidence="14">Whole organism</tissue>
    </source>
</reference>
<dbReference type="EMBL" id="NIVC01003648">
    <property type="protein sequence ID" value="PAA50390.1"/>
    <property type="molecule type" value="Genomic_DNA"/>
</dbReference>